<evidence type="ECO:0000313" key="3">
    <source>
        <dbReference type="EMBL" id="MDR6271196.1"/>
    </source>
</evidence>
<dbReference type="SUPFAM" id="SSF51735">
    <property type="entry name" value="NAD(P)-binding Rossmann-fold domains"/>
    <property type="match status" value="1"/>
</dbReference>
<dbReference type="Gene3D" id="3.40.50.720">
    <property type="entry name" value="NAD(P)-binding Rossmann-like Domain"/>
    <property type="match status" value="1"/>
</dbReference>
<accession>A0ABU1JFG8</accession>
<name>A0ABU1JFG8_9MICC</name>
<dbReference type="PROSITE" id="PS00061">
    <property type="entry name" value="ADH_SHORT"/>
    <property type="match status" value="1"/>
</dbReference>
<dbReference type="RefSeq" id="WP_309800840.1">
    <property type="nucleotide sequence ID" value="NZ_BAAAHY010000006.1"/>
</dbReference>
<sequence>MKNILIAGGSSAAGVATAKVFVAAGHRVLTVGSSAERIAAAAGISGAVAMVADLSSADDVARLHAEIAAKYGPVHGLAHLVGGWRGGGSIPEQDDADWDFLSNNVIQTLRLTSREFFTELVENSGRLAIVSSTGLAKPTASNANYVAAKAAAEAWTLALADGFAKVVEGRNSAAAAAVIFRVKALLTEEMKAAQPERKFPGYTHVDELAASIYDSFTGATAELNSSIISLG</sequence>
<dbReference type="Proteomes" id="UP001185069">
    <property type="component" value="Unassembled WGS sequence"/>
</dbReference>
<keyword evidence="4" id="KW-1185">Reference proteome</keyword>
<evidence type="ECO:0000256" key="2">
    <source>
        <dbReference type="ARBA" id="ARBA00023002"/>
    </source>
</evidence>
<dbReference type="InterPro" id="IPR036291">
    <property type="entry name" value="NAD(P)-bd_dom_sf"/>
</dbReference>
<dbReference type="PANTHER" id="PTHR43477">
    <property type="entry name" value="DIHYDROANTICAPSIN 7-DEHYDROGENASE"/>
    <property type="match status" value="1"/>
</dbReference>
<dbReference type="CDD" id="cd05233">
    <property type="entry name" value="SDR_c"/>
    <property type="match status" value="1"/>
</dbReference>
<organism evidence="3 4">
    <name type="scientific">Arthrobacter russicus</name>
    <dbReference type="NCBI Taxonomy" id="172040"/>
    <lineage>
        <taxon>Bacteria</taxon>
        <taxon>Bacillati</taxon>
        <taxon>Actinomycetota</taxon>
        <taxon>Actinomycetes</taxon>
        <taxon>Micrococcales</taxon>
        <taxon>Micrococcaceae</taxon>
        <taxon>Arthrobacter</taxon>
    </lineage>
</organism>
<gene>
    <name evidence="3" type="ORF">JOE69_003434</name>
</gene>
<comment type="similarity">
    <text evidence="1">Belongs to the short-chain dehydrogenases/reductases (SDR) family.</text>
</comment>
<proteinExistence type="inferred from homology"/>
<dbReference type="InterPro" id="IPR002347">
    <property type="entry name" value="SDR_fam"/>
</dbReference>
<comment type="caution">
    <text evidence="3">The sequence shown here is derived from an EMBL/GenBank/DDBJ whole genome shotgun (WGS) entry which is preliminary data.</text>
</comment>
<dbReference type="InterPro" id="IPR051122">
    <property type="entry name" value="SDR_DHRS6-like"/>
</dbReference>
<dbReference type="Pfam" id="PF00106">
    <property type="entry name" value="adh_short"/>
    <property type="match status" value="1"/>
</dbReference>
<evidence type="ECO:0000256" key="1">
    <source>
        <dbReference type="ARBA" id="ARBA00006484"/>
    </source>
</evidence>
<dbReference type="PANTHER" id="PTHR43477:SF1">
    <property type="entry name" value="DIHYDROANTICAPSIN 7-DEHYDROGENASE"/>
    <property type="match status" value="1"/>
</dbReference>
<reference evidence="3 4" key="1">
    <citation type="submission" date="2023-07" db="EMBL/GenBank/DDBJ databases">
        <title>Sequencing the genomes of 1000 actinobacteria strains.</title>
        <authorList>
            <person name="Klenk H.-P."/>
        </authorList>
    </citation>
    <scope>NUCLEOTIDE SEQUENCE [LARGE SCALE GENOMIC DNA]</scope>
    <source>
        <strain evidence="3 4">DSM 14555</strain>
    </source>
</reference>
<dbReference type="InterPro" id="IPR020904">
    <property type="entry name" value="Sc_DH/Rdtase_CS"/>
</dbReference>
<evidence type="ECO:0000313" key="4">
    <source>
        <dbReference type="Proteomes" id="UP001185069"/>
    </source>
</evidence>
<dbReference type="EMBL" id="JAVDQF010000001">
    <property type="protein sequence ID" value="MDR6271196.1"/>
    <property type="molecule type" value="Genomic_DNA"/>
</dbReference>
<protein>
    <submittedName>
        <fullName evidence="3">NAD(P)-dependent dehydrogenase (Short-subunit alcohol dehydrogenase family)</fullName>
    </submittedName>
</protein>
<keyword evidence="2" id="KW-0560">Oxidoreductase</keyword>